<gene>
    <name evidence="7" type="primary">rplC</name>
    <name evidence="8" type="ORF">AUJ30_00750</name>
</gene>
<sequence length="206" mass="22964">MAFILGKKLKMSQIWKDDKIIPVTLVQAGPITITQTRTKEKDGYEAVQVGFEPTKKTLNKPTKGHLKDLGNFRYLREFRISDKEQATSDKEYKIGDVLDVSQFQEGNKVKVNGLNKGRGFQGVVKRHGFHGGPKTHGQKDKFRAPGSIGATAPQRVMPHRKMAGRMGQERITIKNLEIAGIDKEKNILMLKGALPGMKGTLLEIRG</sequence>
<dbReference type="PANTHER" id="PTHR11229:SF16">
    <property type="entry name" value="LARGE RIBOSOMAL SUBUNIT PROTEIN UL3C"/>
    <property type="match status" value="1"/>
</dbReference>
<evidence type="ECO:0000256" key="6">
    <source>
        <dbReference type="ARBA" id="ARBA00035243"/>
    </source>
</evidence>
<dbReference type="Pfam" id="PF00297">
    <property type="entry name" value="Ribosomal_L3"/>
    <property type="match status" value="1"/>
</dbReference>
<evidence type="ECO:0000313" key="8">
    <source>
        <dbReference type="EMBL" id="OIO65582.1"/>
    </source>
</evidence>
<proteinExistence type="inferred from homology"/>
<dbReference type="GO" id="GO:0006412">
    <property type="term" value="P:translation"/>
    <property type="evidence" value="ECO:0007669"/>
    <property type="project" value="UniProtKB-UniRule"/>
</dbReference>
<comment type="subunit">
    <text evidence="7">Part of the 50S ribosomal subunit. Forms a cluster with proteins L14 and L19.</text>
</comment>
<dbReference type="InterPro" id="IPR000597">
    <property type="entry name" value="Ribosomal_uL3"/>
</dbReference>
<name>A0A1J4Y2V5_9BACT</name>
<dbReference type="Proteomes" id="UP000182693">
    <property type="component" value="Unassembled WGS sequence"/>
</dbReference>
<comment type="function">
    <text evidence="7">One of the primary rRNA binding proteins, it binds directly near the 3'-end of the 23S rRNA, where it nucleates assembly of the 50S subunit.</text>
</comment>
<comment type="caution">
    <text evidence="8">The sequence shown here is derived from an EMBL/GenBank/DDBJ whole genome shotgun (WGS) entry which is preliminary data.</text>
</comment>
<dbReference type="NCBIfam" id="TIGR03625">
    <property type="entry name" value="L3_bact"/>
    <property type="match status" value="1"/>
</dbReference>
<dbReference type="GO" id="GO:0019843">
    <property type="term" value="F:rRNA binding"/>
    <property type="evidence" value="ECO:0007669"/>
    <property type="project" value="UniProtKB-UniRule"/>
</dbReference>
<dbReference type="AlphaFoldDB" id="A0A1J4Y2V5"/>
<dbReference type="FunFam" id="2.40.30.10:FF:000004">
    <property type="entry name" value="50S ribosomal protein L3"/>
    <property type="match status" value="1"/>
</dbReference>
<protein>
    <recommendedName>
        <fullName evidence="6 7">Large ribosomal subunit protein uL3</fullName>
    </recommendedName>
</protein>
<reference evidence="8 9" key="1">
    <citation type="journal article" date="2016" name="Environ. Microbiol.">
        <title>Genomic resolution of a cold subsurface aquifer community provides metabolic insights for novel microbes adapted to high CO concentrations.</title>
        <authorList>
            <person name="Probst A.J."/>
            <person name="Castelle C.J."/>
            <person name="Singh A."/>
            <person name="Brown C.T."/>
            <person name="Anantharaman K."/>
            <person name="Sharon I."/>
            <person name="Hug L.A."/>
            <person name="Burstein D."/>
            <person name="Emerson J.B."/>
            <person name="Thomas B.C."/>
            <person name="Banfield J.F."/>
        </authorList>
    </citation>
    <scope>NUCLEOTIDE SEQUENCE [LARGE SCALE GENOMIC DNA]</scope>
    <source>
        <strain evidence="8">CG1_02_39_135</strain>
    </source>
</reference>
<evidence type="ECO:0000256" key="5">
    <source>
        <dbReference type="ARBA" id="ARBA00023274"/>
    </source>
</evidence>
<dbReference type="STRING" id="1805425.AUJ30_00750"/>
<dbReference type="InterPro" id="IPR019927">
    <property type="entry name" value="Ribosomal_uL3_bac/org-type"/>
</dbReference>
<keyword evidence="3 7" id="KW-0694">RNA-binding</keyword>
<organism evidence="8 9">
    <name type="scientific">Candidatus Wolfebacteria bacterium CG1_02_39_135</name>
    <dbReference type="NCBI Taxonomy" id="1805425"/>
    <lineage>
        <taxon>Bacteria</taxon>
        <taxon>Candidatus Wolfeibacteriota</taxon>
    </lineage>
</organism>
<keyword evidence="2 7" id="KW-0699">rRNA-binding</keyword>
<dbReference type="HAMAP" id="MF_01325_B">
    <property type="entry name" value="Ribosomal_uL3_B"/>
    <property type="match status" value="1"/>
</dbReference>
<accession>A0A1J4Y2V5</accession>
<evidence type="ECO:0000256" key="7">
    <source>
        <dbReference type="HAMAP-Rule" id="MF_01325"/>
    </source>
</evidence>
<evidence type="ECO:0000313" key="9">
    <source>
        <dbReference type="Proteomes" id="UP000182693"/>
    </source>
</evidence>
<dbReference type="Gene3D" id="2.40.30.10">
    <property type="entry name" value="Translation factors"/>
    <property type="match status" value="1"/>
</dbReference>
<comment type="similarity">
    <text evidence="1 7">Belongs to the universal ribosomal protein uL3 family.</text>
</comment>
<evidence type="ECO:0000256" key="3">
    <source>
        <dbReference type="ARBA" id="ARBA00022884"/>
    </source>
</evidence>
<dbReference type="Gene3D" id="3.30.160.810">
    <property type="match status" value="1"/>
</dbReference>
<keyword evidence="5 7" id="KW-0687">Ribonucleoprotein</keyword>
<evidence type="ECO:0000256" key="2">
    <source>
        <dbReference type="ARBA" id="ARBA00022730"/>
    </source>
</evidence>
<evidence type="ECO:0000256" key="1">
    <source>
        <dbReference type="ARBA" id="ARBA00006540"/>
    </source>
</evidence>
<keyword evidence="4 7" id="KW-0689">Ribosomal protein</keyword>
<dbReference type="GO" id="GO:0003735">
    <property type="term" value="F:structural constituent of ribosome"/>
    <property type="evidence" value="ECO:0007669"/>
    <property type="project" value="UniProtKB-UniRule"/>
</dbReference>
<dbReference type="EMBL" id="MNWX01000014">
    <property type="protein sequence ID" value="OIO65582.1"/>
    <property type="molecule type" value="Genomic_DNA"/>
</dbReference>
<dbReference type="InterPro" id="IPR009000">
    <property type="entry name" value="Transl_B-barrel_sf"/>
</dbReference>
<dbReference type="SUPFAM" id="SSF50447">
    <property type="entry name" value="Translation proteins"/>
    <property type="match status" value="1"/>
</dbReference>
<dbReference type="PANTHER" id="PTHR11229">
    <property type="entry name" value="50S RIBOSOMAL PROTEIN L3"/>
    <property type="match status" value="1"/>
</dbReference>
<dbReference type="GO" id="GO:0022625">
    <property type="term" value="C:cytosolic large ribosomal subunit"/>
    <property type="evidence" value="ECO:0007669"/>
    <property type="project" value="TreeGrafter"/>
</dbReference>
<evidence type="ECO:0000256" key="4">
    <source>
        <dbReference type="ARBA" id="ARBA00022980"/>
    </source>
</evidence>